<organism evidence="2 3">
    <name type="scientific">Hypholoma sublateritium (strain FD-334 SS-4)</name>
    <dbReference type="NCBI Taxonomy" id="945553"/>
    <lineage>
        <taxon>Eukaryota</taxon>
        <taxon>Fungi</taxon>
        <taxon>Dikarya</taxon>
        <taxon>Basidiomycota</taxon>
        <taxon>Agaricomycotina</taxon>
        <taxon>Agaricomycetes</taxon>
        <taxon>Agaricomycetidae</taxon>
        <taxon>Agaricales</taxon>
        <taxon>Agaricineae</taxon>
        <taxon>Strophariaceae</taxon>
        <taxon>Hypholoma</taxon>
    </lineage>
</organism>
<dbReference type="AlphaFoldDB" id="A0A0D2PM42"/>
<sequence length="600" mass="69684">MPLRALRLLHLPEAATSAHSPSFATNLQLAAGRAWSQRVAARVPPKTSGVRGVHTTRVCRLVEKRTERDIPVLAGPSTVTDHNRSNKPSYQPSGKVNEIATTAGTEVLPGPSADSSEWFMNSVGTYLDQTEAPPEYRNRPRRGRLYDDRPHQLQSFYYSLKAKRQRMQNLTYLPPPDSQAALRENLLYLITKVHPVPRLPLLLDYHDRYPEYHSTPSYHLLIFLSIRHHSYGIATRLFRDHLAAGLPKNLESYQLEVRNLVQQGLWDQAWRYVLTLKDEGVLPNSPHDEAGIPIEIWLEFCRTPKTYPMRPRLLYDESGRLVAKSLEKIIPTAAEEKTHQRVLNQHRPPSMPPLHRTPPFAVFCIVQLLMRSGDHKRALELTRNFFSAIPRSLRHNHIRRCMEIIHMHMIQCPAKDGLPRFYQTRRTMISLLKLHRALRPNARTIFLLLGPLHRAKKCGTVAYKVLQSAKKEWGPLVEDRRVQRRVTLLAVKEGRHDLVRNMLRDESTMRYVRHGQLLAQQSADNLTPLLETDRPYTRLPLHVIYPRKGRETRLWYRLRSRIYQRTKDTIGAYRDRVWARQRRQPPRETKQTSPARPALE</sequence>
<dbReference type="OMA" id="YESDPPW"/>
<dbReference type="OrthoDB" id="3149711at2759"/>
<reference evidence="3" key="1">
    <citation type="submission" date="2014-04" db="EMBL/GenBank/DDBJ databases">
        <title>Evolutionary Origins and Diversification of the Mycorrhizal Mutualists.</title>
        <authorList>
            <consortium name="DOE Joint Genome Institute"/>
            <consortium name="Mycorrhizal Genomics Consortium"/>
            <person name="Kohler A."/>
            <person name="Kuo A."/>
            <person name="Nagy L.G."/>
            <person name="Floudas D."/>
            <person name="Copeland A."/>
            <person name="Barry K.W."/>
            <person name="Cichocki N."/>
            <person name="Veneault-Fourrey C."/>
            <person name="LaButti K."/>
            <person name="Lindquist E.A."/>
            <person name="Lipzen A."/>
            <person name="Lundell T."/>
            <person name="Morin E."/>
            <person name="Murat C."/>
            <person name="Riley R."/>
            <person name="Ohm R."/>
            <person name="Sun H."/>
            <person name="Tunlid A."/>
            <person name="Henrissat B."/>
            <person name="Grigoriev I.V."/>
            <person name="Hibbett D.S."/>
            <person name="Martin F."/>
        </authorList>
    </citation>
    <scope>NUCLEOTIDE SEQUENCE [LARGE SCALE GENOMIC DNA]</scope>
    <source>
        <strain evidence="3">FD-334 SS-4</strain>
    </source>
</reference>
<protein>
    <submittedName>
        <fullName evidence="2">Uncharacterized protein</fullName>
    </submittedName>
</protein>
<evidence type="ECO:0000256" key="1">
    <source>
        <dbReference type="SAM" id="MobiDB-lite"/>
    </source>
</evidence>
<name>A0A0D2PM42_HYPSF</name>
<dbReference type="Proteomes" id="UP000054270">
    <property type="component" value="Unassembled WGS sequence"/>
</dbReference>
<keyword evidence="3" id="KW-1185">Reference proteome</keyword>
<feature type="region of interest" description="Disordered" evidence="1">
    <location>
        <begin position="576"/>
        <end position="600"/>
    </location>
</feature>
<proteinExistence type="predicted"/>
<accession>A0A0D2PM42</accession>
<gene>
    <name evidence="2" type="ORF">HYPSUDRAFT_32844</name>
</gene>
<evidence type="ECO:0000313" key="3">
    <source>
        <dbReference type="Proteomes" id="UP000054270"/>
    </source>
</evidence>
<evidence type="ECO:0000313" key="2">
    <source>
        <dbReference type="EMBL" id="KJA29396.1"/>
    </source>
</evidence>
<feature type="region of interest" description="Disordered" evidence="1">
    <location>
        <begin position="74"/>
        <end position="95"/>
    </location>
</feature>
<feature type="compositionally biased region" description="Polar residues" evidence="1">
    <location>
        <begin position="86"/>
        <end position="95"/>
    </location>
</feature>
<dbReference type="EMBL" id="KN817519">
    <property type="protein sequence ID" value="KJA29396.1"/>
    <property type="molecule type" value="Genomic_DNA"/>
</dbReference>